<dbReference type="EMBL" id="CP012333">
    <property type="protein sequence ID" value="AKU98599.1"/>
    <property type="molecule type" value="Genomic_DNA"/>
</dbReference>
<feature type="region of interest" description="Disordered" evidence="1">
    <location>
        <begin position="97"/>
        <end position="134"/>
    </location>
</feature>
<protein>
    <submittedName>
        <fullName evidence="3">Uncharacterized protein</fullName>
    </submittedName>
</protein>
<feature type="chain" id="PRO_5005466893" evidence="2">
    <location>
        <begin position="24"/>
        <end position="340"/>
    </location>
</feature>
<organism evidence="3 4">
    <name type="scientific">Labilithrix luteola</name>
    <dbReference type="NCBI Taxonomy" id="1391654"/>
    <lineage>
        <taxon>Bacteria</taxon>
        <taxon>Pseudomonadati</taxon>
        <taxon>Myxococcota</taxon>
        <taxon>Polyangia</taxon>
        <taxon>Polyangiales</taxon>
        <taxon>Labilitrichaceae</taxon>
        <taxon>Labilithrix</taxon>
    </lineage>
</organism>
<evidence type="ECO:0000313" key="4">
    <source>
        <dbReference type="Proteomes" id="UP000064967"/>
    </source>
</evidence>
<keyword evidence="2" id="KW-0732">Signal</keyword>
<dbReference type="KEGG" id="llu:AKJ09_05263"/>
<gene>
    <name evidence="3" type="ORF">AKJ09_05263</name>
</gene>
<evidence type="ECO:0000313" key="3">
    <source>
        <dbReference type="EMBL" id="AKU98599.1"/>
    </source>
</evidence>
<name>A0A0K1PZL9_9BACT</name>
<keyword evidence="4" id="KW-1185">Reference proteome</keyword>
<feature type="compositionally biased region" description="Pro residues" evidence="1">
    <location>
        <begin position="110"/>
        <end position="130"/>
    </location>
</feature>
<evidence type="ECO:0000256" key="2">
    <source>
        <dbReference type="SAM" id="SignalP"/>
    </source>
</evidence>
<dbReference type="Proteomes" id="UP000064967">
    <property type="component" value="Chromosome"/>
</dbReference>
<dbReference type="PATRIC" id="fig|1391654.3.peg.5336"/>
<proteinExistence type="predicted"/>
<feature type="signal peptide" evidence="2">
    <location>
        <begin position="1"/>
        <end position="23"/>
    </location>
</feature>
<accession>A0A0K1PZL9</accession>
<sequence>MRSAFCFALVMIALLLASSRARANPSPLALDDALVDGDLDGEDLVAAPSGGRRGFVRAPGGHAWLSLVGYSHRSMTNAQEYGGFVVLGLPLDRLARPSPTPTRTSIADPKTPPPTPPPPPRPAPSSPQPSPASIVEVDTSVALTPRLARACVGMALKASGLGTDDTRIDAIVSRARWSAVLPELRLRAVRHDDERLYTDTTTSADDSRLRDSAGAQLSLEARLTWRLDRLLYADDEPSFERMRVDRQDARARIAAKVLEALFHWQRAWLALRFAEREPRASAQEEAELVLKVAEAEASLDVLTAGWFSAWRASRVVMVLPSEVRASPKDKKEAPASTGDL</sequence>
<dbReference type="AlphaFoldDB" id="A0A0K1PZL9"/>
<dbReference type="STRING" id="1391654.AKJ09_05263"/>
<evidence type="ECO:0000256" key="1">
    <source>
        <dbReference type="SAM" id="MobiDB-lite"/>
    </source>
</evidence>
<reference evidence="3 4" key="1">
    <citation type="submission" date="2015-08" db="EMBL/GenBank/DDBJ databases">
        <authorList>
            <person name="Babu N.S."/>
            <person name="Beckwith C.J."/>
            <person name="Beseler K.G."/>
            <person name="Brison A."/>
            <person name="Carone J.V."/>
            <person name="Caskin T.P."/>
            <person name="Diamond M."/>
            <person name="Durham M.E."/>
            <person name="Foxe J.M."/>
            <person name="Go M."/>
            <person name="Henderson B.A."/>
            <person name="Jones I.B."/>
            <person name="McGettigan J.A."/>
            <person name="Micheletti S.J."/>
            <person name="Nasrallah M.E."/>
            <person name="Ortiz D."/>
            <person name="Piller C.R."/>
            <person name="Privatt S.R."/>
            <person name="Schneider S.L."/>
            <person name="Sharp S."/>
            <person name="Smith T.C."/>
            <person name="Stanton J.D."/>
            <person name="Ullery H.E."/>
            <person name="Wilson R.J."/>
            <person name="Serrano M.G."/>
            <person name="Buck G."/>
            <person name="Lee V."/>
            <person name="Wang Y."/>
            <person name="Carvalho R."/>
            <person name="Voegtly L."/>
            <person name="Shi R."/>
            <person name="Duckworth R."/>
            <person name="Johnson A."/>
            <person name="Loviza R."/>
            <person name="Walstead R."/>
            <person name="Shah Z."/>
            <person name="Kiflezghi M."/>
            <person name="Wade K."/>
            <person name="Ball S.L."/>
            <person name="Bradley K.W."/>
            <person name="Asai D.J."/>
            <person name="Bowman C.A."/>
            <person name="Russell D.A."/>
            <person name="Pope W.H."/>
            <person name="Jacobs-Sera D."/>
            <person name="Hendrix R.W."/>
            <person name="Hatfull G.F."/>
        </authorList>
    </citation>
    <scope>NUCLEOTIDE SEQUENCE [LARGE SCALE GENOMIC DNA]</scope>
    <source>
        <strain evidence="3 4">DSM 27648</strain>
    </source>
</reference>